<sequence>NKEIHVQWKEDCRLWDENRKNGISQAPQPKWRDVWFPPVPKTWLASKLAKEKDQSEEGSESEADYGDDELD</sequence>
<organism evidence="2 3">
    <name type="scientific">Collybiopsis luxurians FD-317 M1</name>
    <dbReference type="NCBI Taxonomy" id="944289"/>
    <lineage>
        <taxon>Eukaryota</taxon>
        <taxon>Fungi</taxon>
        <taxon>Dikarya</taxon>
        <taxon>Basidiomycota</taxon>
        <taxon>Agaricomycotina</taxon>
        <taxon>Agaricomycetes</taxon>
        <taxon>Agaricomycetidae</taxon>
        <taxon>Agaricales</taxon>
        <taxon>Marasmiineae</taxon>
        <taxon>Omphalotaceae</taxon>
        <taxon>Collybiopsis</taxon>
        <taxon>Collybiopsis luxurians</taxon>
    </lineage>
</organism>
<feature type="compositionally biased region" description="Acidic residues" evidence="1">
    <location>
        <begin position="56"/>
        <end position="71"/>
    </location>
</feature>
<accession>A0A0D0BB31</accession>
<feature type="region of interest" description="Disordered" evidence="1">
    <location>
        <begin position="47"/>
        <end position="71"/>
    </location>
</feature>
<gene>
    <name evidence="2" type="ORF">GYMLUDRAFT_167291</name>
</gene>
<keyword evidence="3" id="KW-1185">Reference proteome</keyword>
<reference evidence="2 3" key="1">
    <citation type="submission" date="2014-04" db="EMBL/GenBank/DDBJ databases">
        <title>Evolutionary Origins and Diversification of the Mycorrhizal Mutualists.</title>
        <authorList>
            <consortium name="DOE Joint Genome Institute"/>
            <consortium name="Mycorrhizal Genomics Consortium"/>
            <person name="Kohler A."/>
            <person name="Kuo A."/>
            <person name="Nagy L.G."/>
            <person name="Floudas D."/>
            <person name="Copeland A."/>
            <person name="Barry K.W."/>
            <person name="Cichocki N."/>
            <person name="Veneault-Fourrey C."/>
            <person name="LaButti K."/>
            <person name="Lindquist E.A."/>
            <person name="Lipzen A."/>
            <person name="Lundell T."/>
            <person name="Morin E."/>
            <person name="Murat C."/>
            <person name="Riley R."/>
            <person name="Ohm R."/>
            <person name="Sun H."/>
            <person name="Tunlid A."/>
            <person name="Henrissat B."/>
            <person name="Grigoriev I.V."/>
            <person name="Hibbett D.S."/>
            <person name="Martin F."/>
        </authorList>
    </citation>
    <scope>NUCLEOTIDE SEQUENCE [LARGE SCALE GENOMIC DNA]</scope>
    <source>
        <strain evidence="2 3">FD-317 M1</strain>
    </source>
</reference>
<name>A0A0D0BB31_9AGAR</name>
<dbReference type="Proteomes" id="UP000053593">
    <property type="component" value="Unassembled WGS sequence"/>
</dbReference>
<evidence type="ECO:0000313" key="2">
    <source>
        <dbReference type="EMBL" id="KIK60955.1"/>
    </source>
</evidence>
<evidence type="ECO:0000256" key="1">
    <source>
        <dbReference type="SAM" id="MobiDB-lite"/>
    </source>
</evidence>
<evidence type="ECO:0000313" key="3">
    <source>
        <dbReference type="Proteomes" id="UP000053593"/>
    </source>
</evidence>
<dbReference type="HOGENOM" id="CLU_2758026_0_0_1"/>
<proteinExistence type="predicted"/>
<feature type="non-terminal residue" evidence="2">
    <location>
        <position position="1"/>
    </location>
</feature>
<dbReference type="EMBL" id="KN834773">
    <property type="protein sequence ID" value="KIK60955.1"/>
    <property type="molecule type" value="Genomic_DNA"/>
</dbReference>
<dbReference type="AlphaFoldDB" id="A0A0D0BB31"/>
<protein>
    <submittedName>
        <fullName evidence="2">Uncharacterized protein</fullName>
    </submittedName>
</protein>